<dbReference type="PROSITE" id="PS00379">
    <property type="entry name" value="CDP_ALCOHOL_P_TRANSF"/>
    <property type="match status" value="1"/>
</dbReference>
<feature type="transmembrane region" description="Helical" evidence="3">
    <location>
        <begin position="242"/>
        <end position="260"/>
    </location>
</feature>
<organism evidence="5 6">
    <name type="scientific">Kribbella rubisoli</name>
    <dbReference type="NCBI Taxonomy" id="3075929"/>
    <lineage>
        <taxon>Bacteria</taxon>
        <taxon>Bacillati</taxon>
        <taxon>Actinomycetota</taxon>
        <taxon>Actinomycetes</taxon>
        <taxon>Propionibacteriales</taxon>
        <taxon>Kribbellaceae</taxon>
        <taxon>Kribbella</taxon>
    </lineage>
</organism>
<dbReference type="EMBL" id="SHKR01000011">
    <property type="protein sequence ID" value="RZU18943.1"/>
    <property type="molecule type" value="Genomic_DNA"/>
</dbReference>
<dbReference type="Pfam" id="PF01066">
    <property type="entry name" value="CDP-OH_P_transf"/>
    <property type="match status" value="1"/>
</dbReference>
<dbReference type="GO" id="GO:0016780">
    <property type="term" value="F:phosphotransferase activity, for other substituted phosphate groups"/>
    <property type="evidence" value="ECO:0007669"/>
    <property type="project" value="InterPro"/>
</dbReference>
<protein>
    <submittedName>
        <fullName evidence="5">Phosphoglycerol transferase MdoB-like AlkP superfamily enzyme</fullName>
    </submittedName>
</protein>
<evidence type="ECO:0000256" key="1">
    <source>
        <dbReference type="ARBA" id="ARBA00022679"/>
    </source>
</evidence>
<dbReference type="InterPro" id="IPR000917">
    <property type="entry name" value="Sulfatase_N"/>
</dbReference>
<feature type="transmembrane region" description="Helical" evidence="3">
    <location>
        <begin position="272"/>
        <end position="290"/>
    </location>
</feature>
<dbReference type="SUPFAM" id="SSF53649">
    <property type="entry name" value="Alkaline phosphatase-like"/>
    <property type="match status" value="1"/>
</dbReference>
<proteinExistence type="inferred from homology"/>
<reference evidence="5 6" key="1">
    <citation type="journal article" date="2015" name="Stand. Genomic Sci.">
        <title>Genomic Encyclopedia of Bacterial and Archaeal Type Strains, Phase III: the genomes of soil and plant-associated and newly described type strains.</title>
        <authorList>
            <person name="Whitman W.B."/>
            <person name="Woyke T."/>
            <person name="Klenk H.P."/>
            <person name="Zhou Y."/>
            <person name="Lilburn T.G."/>
            <person name="Beck B.J."/>
            <person name="De Vos P."/>
            <person name="Vandamme P."/>
            <person name="Eisen J.A."/>
            <person name="Garrity G."/>
            <person name="Hugenholtz P."/>
            <person name="Kyrpides N.C."/>
        </authorList>
    </citation>
    <scope>NUCLEOTIDE SEQUENCE [LARGE SCALE GENOMIC DNA]</scope>
    <source>
        <strain evidence="5 6">VKM Ac-2540</strain>
    </source>
</reference>
<keyword evidence="3" id="KW-0812">Transmembrane</keyword>
<dbReference type="InterPro" id="IPR017850">
    <property type="entry name" value="Alkaline_phosphatase_core_sf"/>
</dbReference>
<keyword evidence="1 2" id="KW-0808">Transferase</keyword>
<comment type="similarity">
    <text evidence="2">Belongs to the CDP-alcohol phosphatidyltransferase class-I family.</text>
</comment>
<dbReference type="PROSITE" id="PS51257">
    <property type="entry name" value="PROKAR_LIPOPROTEIN"/>
    <property type="match status" value="1"/>
</dbReference>
<keyword evidence="6" id="KW-1185">Reference proteome</keyword>
<evidence type="ECO:0000259" key="4">
    <source>
        <dbReference type="Pfam" id="PF00884"/>
    </source>
</evidence>
<evidence type="ECO:0000256" key="2">
    <source>
        <dbReference type="RuleBase" id="RU003750"/>
    </source>
</evidence>
<keyword evidence="3" id="KW-0472">Membrane</keyword>
<dbReference type="Gene3D" id="1.20.120.1760">
    <property type="match status" value="1"/>
</dbReference>
<dbReference type="InterPro" id="IPR048254">
    <property type="entry name" value="CDP_ALCOHOL_P_TRANSF_CS"/>
</dbReference>
<evidence type="ECO:0000313" key="6">
    <source>
        <dbReference type="Proteomes" id="UP000292027"/>
    </source>
</evidence>
<name>A0A4Q7X896_9ACTN</name>
<keyword evidence="3" id="KW-1133">Transmembrane helix</keyword>
<feature type="transmembrane region" description="Helical" evidence="3">
    <location>
        <begin position="350"/>
        <end position="370"/>
    </location>
</feature>
<dbReference type="Pfam" id="PF00884">
    <property type="entry name" value="Sulfatase"/>
    <property type="match status" value="1"/>
</dbReference>
<dbReference type="Proteomes" id="UP000292027">
    <property type="component" value="Unassembled WGS sequence"/>
</dbReference>
<evidence type="ECO:0000313" key="5">
    <source>
        <dbReference type="EMBL" id="RZU18943.1"/>
    </source>
</evidence>
<sequence length="766" mass="82113">MRQVQGRVPNRILTGPLVGFACLLVFLGALAAVTGLDVAGWVTGVACGAGLAALLARAMAHHRRDGLGPADRVTLTRAVLACGVAALTADSFGSQSPVAILVTLSTIGLILDGVDGQVARRTGTVSAFGARFDMEVDAFLVMVLSVYVGSTTGWWVLAIGAARYLFVAASWALPWLRGSLPPRYWAKVVAAIQGITLTAAAAGFLPDAVTTLVLLIAMALLAESFGRQIWGLWRQAGSPPGTRAALTSALAVLLVWAALLVPDHTTNLSPAAFLRIPLEGLVFVLLVCLLPARLARVLALIGGLAVGVLLILRLLDRGFYFAFDRAFHPVYDAAYVGSALGLLSDSIGRVGAIAVFIGAGLLLVALLALLPLSAMRVTRLVARHRRPTLRVVAVLAVISIVPALTGAWPEPVRQPVSTSAARLATQVRDDLRDQREFVQALKQDPFRNTPGNELLTGLRGKDVLLVFVESYGRTALDYPVVGSALEAGDRRLQQAGFSSRSGFLTSPTFGGISWLAHSTLQSGLWVNNQQRYDHLVTLDRVTLTDAFGRAGWRTVADVPSNNEDWSVAKTYYHYDMVYDRRNVGYAGPSFSYASMPDQYTLAALQRLELDKPNRAPVMAEVDLVSSHTPWAPLPRMVDWSQVGDGSVFDPMPAEGDAPEDVWRKPDQVKAAYAQSIAYSLDALTSFVQQLHDRNLVLVVLGDHQPASIVSGNGASHDVPVSIIAADPAVTDRAAGWGWQTGLRPAAGTPPWPMDTFRDRFLTTYAR</sequence>
<feature type="transmembrane region" description="Helical" evidence="3">
    <location>
        <begin position="211"/>
        <end position="230"/>
    </location>
</feature>
<feature type="transmembrane region" description="Helical" evidence="3">
    <location>
        <begin position="12"/>
        <end position="32"/>
    </location>
</feature>
<dbReference type="GO" id="GO:0016020">
    <property type="term" value="C:membrane"/>
    <property type="evidence" value="ECO:0007669"/>
    <property type="project" value="InterPro"/>
</dbReference>
<feature type="transmembrane region" description="Helical" evidence="3">
    <location>
        <begin position="297"/>
        <end position="315"/>
    </location>
</feature>
<gene>
    <name evidence="5" type="ORF">EV645_1145</name>
</gene>
<feature type="transmembrane region" description="Helical" evidence="3">
    <location>
        <begin position="391"/>
        <end position="409"/>
    </location>
</feature>
<comment type="caution">
    <text evidence="5">The sequence shown here is derived from an EMBL/GenBank/DDBJ whole genome shotgun (WGS) entry which is preliminary data.</text>
</comment>
<dbReference type="Gene3D" id="3.40.720.10">
    <property type="entry name" value="Alkaline Phosphatase, subunit A"/>
    <property type="match status" value="1"/>
</dbReference>
<dbReference type="InterPro" id="IPR000462">
    <property type="entry name" value="CDP-OH_P_trans"/>
</dbReference>
<accession>A0A4Q7X896</accession>
<feature type="domain" description="Sulfatase N-terminal" evidence="4">
    <location>
        <begin position="462"/>
        <end position="707"/>
    </location>
</feature>
<feature type="transmembrane region" description="Helical" evidence="3">
    <location>
        <begin position="38"/>
        <end position="60"/>
    </location>
</feature>
<dbReference type="InterPro" id="IPR043130">
    <property type="entry name" value="CDP-OH_PTrfase_TM_dom"/>
</dbReference>
<evidence type="ECO:0000256" key="3">
    <source>
        <dbReference type="SAM" id="Phobius"/>
    </source>
</evidence>
<dbReference type="AlphaFoldDB" id="A0A4Q7X896"/>
<dbReference type="GO" id="GO:0008654">
    <property type="term" value="P:phospholipid biosynthetic process"/>
    <property type="evidence" value="ECO:0007669"/>
    <property type="project" value="InterPro"/>
</dbReference>